<dbReference type="InterPro" id="IPR023299">
    <property type="entry name" value="ATPase_P-typ_cyto_dom_N"/>
</dbReference>
<keyword evidence="4" id="KW-1185">Reference proteome</keyword>
<feature type="transmembrane region" description="Helical" evidence="2">
    <location>
        <begin position="605"/>
        <end position="625"/>
    </location>
</feature>
<gene>
    <name evidence="3" type="ORF">WMO66_08715</name>
</gene>
<feature type="region of interest" description="Disordered" evidence="1">
    <location>
        <begin position="1"/>
        <end position="124"/>
    </location>
</feature>
<reference evidence="3 4" key="1">
    <citation type="submission" date="2024-03" db="EMBL/GenBank/DDBJ databases">
        <title>Human intestinal bacterial collection.</title>
        <authorList>
            <person name="Pauvert C."/>
            <person name="Hitch T.C.A."/>
            <person name="Clavel T."/>
        </authorList>
    </citation>
    <scope>NUCLEOTIDE SEQUENCE [LARGE SCALE GENOMIC DNA]</scope>
    <source>
        <strain evidence="3 4">CLA-AA-H192</strain>
    </source>
</reference>
<comment type="caution">
    <text evidence="3">The sequence shown here is derived from an EMBL/GenBank/DDBJ whole genome shotgun (WGS) entry which is preliminary data.</text>
</comment>
<evidence type="ECO:0000313" key="4">
    <source>
        <dbReference type="Proteomes" id="UP001491552"/>
    </source>
</evidence>
<feature type="transmembrane region" description="Helical" evidence="2">
    <location>
        <begin position="228"/>
        <end position="245"/>
    </location>
</feature>
<feature type="transmembrane region" description="Helical" evidence="2">
    <location>
        <begin position="631"/>
        <end position="653"/>
    </location>
</feature>
<evidence type="ECO:0000256" key="2">
    <source>
        <dbReference type="SAM" id="Phobius"/>
    </source>
</evidence>
<keyword evidence="2" id="KW-0812">Transmembrane</keyword>
<dbReference type="SUPFAM" id="SSF81660">
    <property type="entry name" value="Metal cation-transporting ATPase, ATP-binding domain N"/>
    <property type="match status" value="1"/>
</dbReference>
<accession>A0ABV1G7D3</accession>
<evidence type="ECO:0000313" key="3">
    <source>
        <dbReference type="EMBL" id="MEQ2511326.1"/>
    </source>
</evidence>
<protein>
    <submittedName>
        <fullName evidence="3">Uncharacterized protein</fullName>
    </submittedName>
</protein>
<proteinExistence type="predicted"/>
<sequence length="656" mass="70550">MNHRQPEQLNNAQFPAESEPEYTLEEIMAEFGAPQEPEPIPEPIPEPVPEPEPIPEPEPVQPEPQQTSPPEPQPERVHVFRPVPDRRPPRPERSAPAPKPKAKKRPVQIVERPKPEPEPPTPQQALQLCSAGLGGRRARLTVSGLLMLMQLLLVCYGQFSLQFLPFLSGKLQLLLPAALLGLQMLLSADALWQGVRDLVHPSLYTPGAVLCVLALLDSVQQLSAGTPGYAAPAALVLFGLLHALTREREGLTRTLRAVCGFDRPLGVRHVPQLLPNEDGLRCAPGDTRDFMRHLSDPDPAARAFRVYTLLALPGTLLAALALSRLGPMGFVRCWLILLLGATPCAAMLSFARPFSALARRLASFGAALCGWHGARVLGRKHTVILRDEDVFPANNITSSGMKLYGTLPAGQVLSYALAALEAAQDPLAALFDRLLQAQFGRRCRADAYRCYDGGGIGAQIGQDVVLVGSLPFMRSMGVHMSDGARVRQAVYVSVNGELAGIFAVKYKPSASTRAGLRALLANPGNSVILATRDFLITPELLAARYELAVGGIAFPVYSERLRLSEAVGGEADAQGALIAKETFGAFASAVAAAQTLRSTTRFSTVLSLLSGILGLCLCALLLYWGSVAAVSPFHIAAFQLIWALVAGFLSGILQRL</sequence>
<feature type="transmembrane region" description="Helical" evidence="2">
    <location>
        <begin position="140"/>
        <end position="159"/>
    </location>
</feature>
<keyword evidence="2" id="KW-0472">Membrane</keyword>
<feature type="compositionally biased region" description="Pro residues" evidence="1">
    <location>
        <begin position="36"/>
        <end position="72"/>
    </location>
</feature>
<name>A0ABV1G7D3_9FIRM</name>
<dbReference type="Gene3D" id="3.40.1110.10">
    <property type="entry name" value="Calcium-transporting ATPase, cytoplasmic domain N"/>
    <property type="match status" value="1"/>
</dbReference>
<feature type="transmembrane region" description="Helical" evidence="2">
    <location>
        <begin position="329"/>
        <end position="351"/>
    </location>
</feature>
<dbReference type="RefSeq" id="WP_349136027.1">
    <property type="nucleotide sequence ID" value="NZ_JBBMFF010000224.1"/>
</dbReference>
<organism evidence="3 4">
    <name type="scientific">Faecousia intestinalis</name>
    <dbReference type="NCBI Taxonomy" id="3133167"/>
    <lineage>
        <taxon>Bacteria</taxon>
        <taxon>Bacillati</taxon>
        <taxon>Bacillota</taxon>
        <taxon>Clostridia</taxon>
        <taxon>Eubacteriales</taxon>
        <taxon>Oscillospiraceae</taxon>
        <taxon>Faecousia</taxon>
    </lineage>
</organism>
<dbReference type="EMBL" id="JBBMFF010000224">
    <property type="protein sequence ID" value="MEQ2511326.1"/>
    <property type="molecule type" value="Genomic_DNA"/>
</dbReference>
<feature type="compositionally biased region" description="Acidic residues" evidence="1">
    <location>
        <begin position="18"/>
        <end position="28"/>
    </location>
</feature>
<feature type="transmembrane region" description="Helical" evidence="2">
    <location>
        <begin position="304"/>
        <end position="323"/>
    </location>
</feature>
<dbReference type="Proteomes" id="UP001491552">
    <property type="component" value="Unassembled WGS sequence"/>
</dbReference>
<keyword evidence="2" id="KW-1133">Transmembrane helix</keyword>
<evidence type="ECO:0000256" key="1">
    <source>
        <dbReference type="SAM" id="MobiDB-lite"/>
    </source>
</evidence>
<feature type="compositionally biased region" description="Basic and acidic residues" evidence="1">
    <location>
        <begin position="73"/>
        <end position="93"/>
    </location>
</feature>